<feature type="compositionally biased region" description="Low complexity" evidence="1">
    <location>
        <begin position="1"/>
        <end position="14"/>
    </location>
</feature>
<reference evidence="2 3" key="1">
    <citation type="submission" date="2018-11" db="EMBL/GenBank/DDBJ databases">
        <title>Whole genome sequence of Streptomyces chrestomyceticus NBRC 13444(T).</title>
        <authorList>
            <person name="Komaki H."/>
            <person name="Tamura T."/>
        </authorList>
    </citation>
    <scope>NUCLEOTIDE SEQUENCE [LARGE SCALE GENOMIC DNA]</scope>
    <source>
        <strain evidence="2 3">NBRC 13444</strain>
    </source>
</reference>
<dbReference type="AlphaFoldDB" id="A0A7U9Q0K2"/>
<comment type="caution">
    <text evidence="2">The sequence shown here is derived from an EMBL/GenBank/DDBJ whole genome shotgun (WGS) entry which is preliminary data.</text>
</comment>
<dbReference type="Proteomes" id="UP000287830">
    <property type="component" value="Unassembled WGS sequence"/>
</dbReference>
<evidence type="ECO:0000313" key="2">
    <source>
        <dbReference type="EMBL" id="GCD37955.1"/>
    </source>
</evidence>
<evidence type="ECO:0000313" key="3">
    <source>
        <dbReference type="Proteomes" id="UP000287830"/>
    </source>
</evidence>
<dbReference type="EMBL" id="BHZC01000001">
    <property type="protein sequence ID" value="GCD37955.1"/>
    <property type="molecule type" value="Genomic_DNA"/>
</dbReference>
<feature type="region of interest" description="Disordered" evidence="1">
    <location>
        <begin position="1"/>
        <end position="24"/>
    </location>
</feature>
<sequence length="80" mass="8445">MRHGARAAGRAAAEAAERRASGGRVHSVVVELESARAGAASDLSDVIEQVEGEGWRLDRMESAVLAAHARPVVLLVFRLA</sequence>
<name>A0A7U9Q0K2_9ACTN</name>
<dbReference type="RefSeq" id="WP_125047274.1">
    <property type="nucleotide sequence ID" value="NZ_BHZC01000001.1"/>
</dbReference>
<proteinExistence type="predicted"/>
<dbReference type="GeneID" id="95624541"/>
<organism evidence="2 3">
    <name type="scientific">Streptomyces chrestomyceticus JCM 4735</name>
    <dbReference type="NCBI Taxonomy" id="1306181"/>
    <lineage>
        <taxon>Bacteria</taxon>
        <taxon>Bacillati</taxon>
        <taxon>Actinomycetota</taxon>
        <taxon>Actinomycetes</taxon>
        <taxon>Kitasatosporales</taxon>
        <taxon>Streptomycetaceae</taxon>
        <taxon>Streptomyces</taxon>
    </lineage>
</organism>
<protein>
    <submittedName>
        <fullName evidence="2">Uncharacterized protein</fullName>
    </submittedName>
</protein>
<gene>
    <name evidence="2" type="ORF">OEIGOIKO_05765</name>
</gene>
<accession>A0A7U9Q0K2</accession>
<evidence type="ECO:0000256" key="1">
    <source>
        <dbReference type="SAM" id="MobiDB-lite"/>
    </source>
</evidence>